<name>A0ACB7IUI1_PLECO</name>
<accession>A0ACB7IUI1</accession>
<protein>
    <submittedName>
        <fullName evidence="1">Uncharacterized protein</fullName>
    </submittedName>
</protein>
<proteinExistence type="predicted"/>
<evidence type="ECO:0000313" key="1">
    <source>
        <dbReference type="EMBL" id="KAG9221932.1"/>
    </source>
</evidence>
<keyword evidence="2" id="KW-1185">Reference proteome</keyword>
<organism evidence="1 2">
    <name type="scientific">Pleurotus cornucopiae</name>
    <name type="common">Cornucopia mushroom</name>
    <dbReference type="NCBI Taxonomy" id="5321"/>
    <lineage>
        <taxon>Eukaryota</taxon>
        <taxon>Fungi</taxon>
        <taxon>Dikarya</taxon>
        <taxon>Basidiomycota</taxon>
        <taxon>Agaricomycotina</taxon>
        <taxon>Agaricomycetes</taxon>
        <taxon>Agaricomycetidae</taxon>
        <taxon>Agaricales</taxon>
        <taxon>Pleurotineae</taxon>
        <taxon>Pleurotaceae</taxon>
        <taxon>Pleurotus</taxon>
    </lineage>
</organism>
<sequence length="140" mass="15861">MIKTNGEPTMSRGPFVFGRDSLFDRPLPPTKPPEIVEVDAGVDTELMLKLMLTLTKYRIGNVGGLRVLVMDDTVRWRSWSHHLDEYRGTLSDQSSPWSHPLVPQFPSHNPEDARRSVVVQPPMVAPKLLLRQGVTDVDQY</sequence>
<comment type="caution">
    <text evidence="1">The sequence shown here is derived from an EMBL/GenBank/DDBJ whole genome shotgun (WGS) entry which is preliminary data.</text>
</comment>
<evidence type="ECO:0000313" key="2">
    <source>
        <dbReference type="Proteomes" id="UP000824881"/>
    </source>
</evidence>
<gene>
    <name evidence="1" type="ORF">CCMSSC00406_0005757</name>
</gene>
<dbReference type="Proteomes" id="UP000824881">
    <property type="component" value="Unassembled WGS sequence"/>
</dbReference>
<dbReference type="EMBL" id="WQMT02000006">
    <property type="protein sequence ID" value="KAG9221932.1"/>
    <property type="molecule type" value="Genomic_DNA"/>
</dbReference>
<reference evidence="1 2" key="1">
    <citation type="journal article" date="2021" name="Appl. Environ. Microbiol.">
        <title>Genetic linkage and physical mapping for an oyster mushroom Pleurotus cornucopiae and QTL analysis for the trait cap color.</title>
        <authorList>
            <person name="Zhang Y."/>
            <person name="Gao W."/>
            <person name="Sonnenberg A."/>
            <person name="Chen Q."/>
            <person name="Zhang J."/>
            <person name="Huang C."/>
        </authorList>
    </citation>
    <scope>NUCLEOTIDE SEQUENCE [LARGE SCALE GENOMIC DNA]</scope>
    <source>
        <strain evidence="1">CCMSSC00406</strain>
    </source>
</reference>